<dbReference type="EMBL" id="JADYXP020000001">
    <property type="protein sequence ID" value="KAL0132149.1"/>
    <property type="molecule type" value="Genomic_DNA"/>
</dbReference>
<gene>
    <name evidence="1" type="ORF">PUN28_000133</name>
</gene>
<sequence length="80" mass="9642">MILKKKNKIPRNKALIIYQFKNFRYTCTNNNFSAFKRERKKFYSSGKIGKIYTIAWVEKRALQPRMMDAPVVSCTRRYQL</sequence>
<dbReference type="AlphaFoldDB" id="A0AAW2GY27"/>
<reference evidence="1 2" key="1">
    <citation type="submission" date="2023-03" db="EMBL/GenBank/DDBJ databases">
        <title>High recombination rates correlate with genetic variation in Cardiocondyla obscurior ants.</title>
        <authorList>
            <person name="Errbii M."/>
        </authorList>
    </citation>
    <scope>NUCLEOTIDE SEQUENCE [LARGE SCALE GENOMIC DNA]</scope>
    <source>
        <strain evidence="1">Alpha-2009</strain>
        <tissue evidence="1">Whole body</tissue>
    </source>
</reference>
<name>A0AAW2GY27_9HYME</name>
<dbReference type="Proteomes" id="UP001430953">
    <property type="component" value="Unassembled WGS sequence"/>
</dbReference>
<accession>A0AAW2GY27</accession>
<evidence type="ECO:0000313" key="2">
    <source>
        <dbReference type="Proteomes" id="UP001430953"/>
    </source>
</evidence>
<comment type="caution">
    <text evidence="1">The sequence shown here is derived from an EMBL/GenBank/DDBJ whole genome shotgun (WGS) entry which is preliminary data.</text>
</comment>
<proteinExistence type="predicted"/>
<keyword evidence="2" id="KW-1185">Reference proteome</keyword>
<evidence type="ECO:0000313" key="1">
    <source>
        <dbReference type="EMBL" id="KAL0132149.1"/>
    </source>
</evidence>
<protein>
    <submittedName>
        <fullName evidence="1">Uncharacterized protein</fullName>
    </submittedName>
</protein>
<organism evidence="1 2">
    <name type="scientific">Cardiocondyla obscurior</name>
    <dbReference type="NCBI Taxonomy" id="286306"/>
    <lineage>
        <taxon>Eukaryota</taxon>
        <taxon>Metazoa</taxon>
        <taxon>Ecdysozoa</taxon>
        <taxon>Arthropoda</taxon>
        <taxon>Hexapoda</taxon>
        <taxon>Insecta</taxon>
        <taxon>Pterygota</taxon>
        <taxon>Neoptera</taxon>
        <taxon>Endopterygota</taxon>
        <taxon>Hymenoptera</taxon>
        <taxon>Apocrita</taxon>
        <taxon>Aculeata</taxon>
        <taxon>Formicoidea</taxon>
        <taxon>Formicidae</taxon>
        <taxon>Myrmicinae</taxon>
        <taxon>Cardiocondyla</taxon>
    </lineage>
</organism>